<proteinExistence type="predicted"/>
<name>A0A4V1QSW0_9MICO</name>
<feature type="domain" description="AbiEi antitoxin C-terminal" evidence="1">
    <location>
        <begin position="66"/>
        <end position="162"/>
    </location>
</feature>
<evidence type="ECO:0000313" key="3">
    <source>
        <dbReference type="Proteomes" id="UP000292881"/>
    </source>
</evidence>
<evidence type="ECO:0000259" key="1">
    <source>
        <dbReference type="Pfam" id="PF09407"/>
    </source>
</evidence>
<dbReference type="InterPro" id="IPR018547">
    <property type="entry name" value="AbiEi_C"/>
</dbReference>
<protein>
    <recommendedName>
        <fullName evidence="1">AbiEi antitoxin C-terminal domain-containing protein</fullName>
    </recommendedName>
</protein>
<comment type="caution">
    <text evidence="2">The sequence shown here is derived from an EMBL/GenBank/DDBJ whole genome shotgun (WGS) entry which is preliminary data.</text>
</comment>
<reference evidence="2 3" key="1">
    <citation type="submission" date="2019-01" db="EMBL/GenBank/DDBJ databases">
        <authorList>
            <person name="Li J."/>
        </authorList>
    </citation>
    <scope>NUCLEOTIDE SEQUENCE [LARGE SCALE GENOMIC DNA]</scope>
    <source>
        <strain evidence="2 3">CGMCC 4.7180</strain>
    </source>
</reference>
<dbReference type="Proteomes" id="UP000292881">
    <property type="component" value="Unassembled WGS sequence"/>
</dbReference>
<dbReference type="OrthoDB" id="4802815at2"/>
<accession>A0A4V1QSW0</accession>
<dbReference type="AlphaFoldDB" id="A0A4V1QSW0"/>
<evidence type="ECO:0000313" key="2">
    <source>
        <dbReference type="EMBL" id="RXZ49763.1"/>
    </source>
</evidence>
<dbReference type="EMBL" id="SDPL01000063">
    <property type="protein sequence ID" value="RXZ49763.1"/>
    <property type="molecule type" value="Genomic_DNA"/>
</dbReference>
<dbReference type="Pfam" id="PF09407">
    <property type="entry name" value="AbiEi_1"/>
    <property type="match status" value="1"/>
</dbReference>
<keyword evidence="3" id="KW-1185">Reference proteome</keyword>
<sequence>MGRMARLPSVLDLDDLPLAELCAARLDGEVMRIGDGWCPVDEPDLPGLRAASVAPGLPAPFVVERRSAAWVHGALPAPPPVAECCVPHSSRVSTRSLPPGLLLREVAIAAADIAVIGGVRCTTPDRTVYDLVRDAEPARDVVAIVAALLSADRSMGERVRSRLELAHRLPHKAAALDRLTAAEAARPAQPSLTRYTS</sequence>
<organism evidence="2 3">
    <name type="scientific">Agromyces binzhouensis</name>
    <dbReference type="NCBI Taxonomy" id="1817495"/>
    <lineage>
        <taxon>Bacteria</taxon>
        <taxon>Bacillati</taxon>
        <taxon>Actinomycetota</taxon>
        <taxon>Actinomycetes</taxon>
        <taxon>Micrococcales</taxon>
        <taxon>Microbacteriaceae</taxon>
        <taxon>Agromyces</taxon>
    </lineage>
</organism>
<gene>
    <name evidence="2" type="ORF">ESO86_05425</name>
</gene>